<keyword evidence="4" id="KW-0436">Ligase</keyword>
<dbReference type="InterPro" id="IPR050113">
    <property type="entry name" value="Ub_conjugating_enzyme"/>
</dbReference>
<accession>I7I8T7</accession>
<dbReference type="OrthoDB" id="1158011at2759"/>
<evidence type="ECO:0000256" key="2">
    <source>
        <dbReference type="SAM" id="SignalP"/>
    </source>
</evidence>
<feature type="signal peptide" evidence="2">
    <location>
        <begin position="1"/>
        <end position="16"/>
    </location>
</feature>
<dbReference type="EC" id="6.3.2.19" evidence="4"/>
<protein>
    <submittedName>
        <fullName evidence="4">Probable ubiquitin-conjugating enzyme E2 W</fullName>
        <ecNumber evidence="4">6.3.2.19</ecNumber>
    </submittedName>
</protein>
<feature type="chain" id="PRO_5003710636" evidence="2">
    <location>
        <begin position="17"/>
        <end position="195"/>
    </location>
</feature>
<dbReference type="KEGG" id="bmic:BMR1_02g02510"/>
<evidence type="ECO:0000313" key="4">
    <source>
        <dbReference type="EMBL" id="CCF73658.1"/>
    </source>
</evidence>
<evidence type="ECO:0000256" key="1">
    <source>
        <dbReference type="SAM" id="MobiDB-lite"/>
    </source>
</evidence>
<dbReference type="VEuPathDB" id="PiroplasmaDB:BMR1_02g02510"/>
<evidence type="ECO:0000259" key="3">
    <source>
        <dbReference type="PROSITE" id="PS50127"/>
    </source>
</evidence>
<dbReference type="CDD" id="cd23808">
    <property type="entry name" value="UBCc_UBE2W"/>
    <property type="match status" value="1"/>
</dbReference>
<dbReference type="EMBL" id="FO082872">
    <property type="protein sequence ID" value="CCF73658.1"/>
    <property type="molecule type" value="Genomic_DNA"/>
</dbReference>
<dbReference type="Proteomes" id="UP000002899">
    <property type="component" value="Chromosome II"/>
</dbReference>
<dbReference type="SUPFAM" id="SSF54495">
    <property type="entry name" value="UBC-like"/>
    <property type="match status" value="1"/>
</dbReference>
<reference evidence="4 5" key="2">
    <citation type="journal article" date="2013" name="PLoS ONE">
        <title>Whole genome mapping and re-organization of the nuclear and mitochondrial genomes of Babesia microti isolates.</title>
        <authorList>
            <person name="Cornillot E."/>
            <person name="Dassouli A."/>
            <person name="Garg A."/>
            <person name="Pachikara N."/>
            <person name="Randazzo S."/>
            <person name="Depoix D."/>
            <person name="Carcy B."/>
            <person name="Delbecq S."/>
            <person name="Frutos R."/>
            <person name="Silva J.C."/>
            <person name="Sutton R."/>
            <person name="Krause P.J."/>
            <person name="Mamoun C.B."/>
        </authorList>
    </citation>
    <scope>NUCLEOTIDE SEQUENCE [LARGE SCALE GENOMIC DNA]</scope>
    <source>
        <strain evidence="4 5">RI</strain>
    </source>
</reference>
<keyword evidence="5" id="KW-1185">Reference proteome</keyword>
<feature type="region of interest" description="Disordered" evidence="1">
    <location>
        <begin position="166"/>
        <end position="195"/>
    </location>
</feature>
<reference evidence="4 5" key="1">
    <citation type="journal article" date="2012" name="Nucleic Acids Res.">
        <title>Sequencing of the smallest Apicomplexan genome from the human pathogen Babesia microti.</title>
        <authorList>
            <person name="Cornillot E."/>
            <person name="Hadj-Kaddour K."/>
            <person name="Dassouli A."/>
            <person name="Noel B."/>
            <person name="Ranwez V."/>
            <person name="Vacherie B."/>
            <person name="Augagneur Y."/>
            <person name="Bres V."/>
            <person name="Duclos A."/>
            <person name="Randazzo S."/>
            <person name="Carcy B."/>
            <person name="Debierre-Grockiego F."/>
            <person name="Delbecq S."/>
            <person name="Moubri-Menage K."/>
            <person name="Shams-Eldin H."/>
            <person name="Usmani-Brown S."/>
            <person name="Bringaud F."/>
            <person name="Wincker P."/>
            <person name="Vivares C.P."/>
            <person name="Schwarz R.T."/>
            <person name="Schetters T.P."/>
            <person name="Krause P.J."/>
            <person name="Gorenflot A."/>
            <person name="Berry V."/>
            <person name="Barbe V."/>
            <person name="Ben Mamoun C."/>
        </authorList>
    </citation>
    <scope>NUCLEOTIDE SEQUENCE [LARGE SCALE GENOMIC DNA]</scope>
    <source>
        <strain evidence="4 5">RI</strain>
    </source>
</reference>
<sequence>MHCLALVISLIPIVTTVDVQKNNSLKKTYFGRRLRFNVHKTLSLGIGRTPNFKERLIREEELFRSNPPQNCELITTSRNLRIWLVRITGLEGTIYEGEPYTLKIIFPNDYPLKPPIMYFLKPTPTHEHVYSNGDICLSALGTDYAPNASVSSLILSLVSMLSSAKEKRRPPDDQLHAQMPPGESDASYVYHDDKC</sequence>
<dbReference type="Pfam" id="PF00179">
    <property type="entry name" value="UQ_con"/>
    <property type="match status" value="1"/>
</dbReference>
<proteinExistence type="predicted"/>
<evidence type="ECO:0000313" key="5">
    <source>
        <dbReference type="Proteomes" id="UP000002899"/>
    </source>
</evidence>
<dbReference type="SMART" id="SM00212">
    <property type="entry name" value="UBCc"/>
    <property type="match status" value="1"/>
</dbReference>
<dbReference type="OMA" id="HPICASI"/>
<dbReference type="GO" id="GO:0016874">
    <property type="term" value="F:ligase activity"/>
    <property type="evidence" value="ECO:0007669"/>
    <property type="project" value="UniProtKB-KW"/>
</dbReference>
<dbReference type="PROSITE" id="PS50127">
    <property type="entry name" value="UBC_2"/>
    <property type="match status" value="1"/>
</dbReference>
<dbReference type="GeneID" id="24424286"/>
<name>I7I8T7_BABMR</name>
<gene>
    <name evidence="4" type="ORF">BMR1_02g02510</name>
</gene>
<dbReference type="InterPro" id="IPR016135">
    <property type="entry name" value="UBQ-conjugating_enzyme/RWD"/>
</dbReference>
<reference evidence="4 5" key="3">
    <citation type="journal article" date="2016" name="Sci. Rep.">
        <title>Genome-wide diversity and gene expression profiling of Babesia microti isolates identify polymorphic genes that mediate host-pathogen interactions.</title>
        <authorList>
            <person name="Silva J.C."/>
            <person name="Cornillot E."/>
            <person name="McCracken C."/>
            <person name="Usmani-Brown S."/>
            <person name="Dwivedi A."/>
            <person name="Ifeonu O.O."/>
            <person name="Crabtree J."/>
            <person name="Gotia H.T."/>
            <person name="Virji A.Z."/>
            <person name="Reynes C."/>
            <person name="Colinge J."/>
            <person name="Kumar V."/>
            <person name="Lawres L."/>
            <person name="Pazzi J.E."/>
            <person name="Pablo J.V."/>
            <person name="Hung C."/>
            <person name="Brancato J."/>
            <person name="Kumari P."/>
            <person name="Orvis J."/>
            <person name="Tretina K."/>
            <person name="Chibucos M."/>
            <person name="Ott S."/>
            <person name="Sadzewicz L."/>
            <person name="Sengamalay N."/>
            <person name="Shetty A.C."/>
            <person name="Su Q."/>
            <person name="Tallon L."/>
            <person name="Fraser C.M."/>
            <person name="Frutos R."/>
            <person name="Molina D.M."/>
            <person name="Krause P.J."/>
            <person name="Ben Mamoun C."/>
        </authorList>
    </citation>
    <scope>NUCLEOTIDE SEQUENCE [LARGE SCALE GENOMIC DNA]</scope>
    <source>
        <strain evidence="4 5">RI</strain>
    </source>
</reference>
<dbReference type="InterPro" id="IPR000608">
    <property type="entry name" value="UBC"/>
</dbReference>
<feature type="domain" description="UBC core" evidence="3">
    <location>
        <begin position="51"/>
        <end position="195"/>
    </location>
</feature>
<dbReference type="PANTHER" id="PTHR24067">
    <property type="entry name" value="UBIQUITIN-CONJUGATING ENZYME E2"/>
    <property type="match status" value="1"/>
</dbReference>
<dbReference type="Gene3D" id="3.10.110.10">
    <property type="entry name" value="Ubiquitin Conjugating Enzyme"/>
    <property type="match status" value="1"/>
</dbReference>
<keyword evidence="2" id="KW-0732">Signal</keyword>
<dbReference type="AlphaFoldDB" id="I7I8T7"/>
<dbReference type="RefSeq" id="XP_012648267.1">
    <property type="nucleotide sequence ID" value="XM_012792813.1"/>
</dbReference>
<organism evidence="4 5">
    <name type="scientific">Babesia microti (strain RI)</name>
    <dbReference type="NCBI Taxonomy" id="1133968"/>
    <lineage>
        <taxon>Eukaryota</taxon>
        <taxon>Sar</taxon>
        <taxon>Alveolata</taxon>
        <taxon>Apicomplexa</taxon>
        <taxon>Aconoidasida</taxon>
        <taxon>Piroplasmida</taxon>
        <taxon>Babesiidae</taxon>
        <taxon>Babesia</taxon>
    </lineage>
</organism>